<name>A0AAW0B8T4_9AGAR</name>
<dbReference type="Proteomes" id="UP001362999">
    <property type="component" value="Unassembled WGS sequence"/>
</dbReference>
<evidence type="ECO:0000313" key="2">
    <source>
        <dbReference type="Proteomes" id="UP001362999"/>
    </source>
</evidence>
<reference evidence="1 2" key="1">
    <citation type="journal article" date="2024" name="J Genomics">
        <title>Draft genome sequencing and assembly of Favolaschia claudopus CIRM-BRFM 2984 isolated from oak limbs.</title>
        <authorList>
            <person name="Navarro D."/>
            <person name="Drula E."/>
            <person name="Chaduli D."/>
            <person name="Cazenave R."/>
            <person name="Ahrendt S."/>
            <person name="Wang J."/>
            <person name="Lipzen A."/>
            <person name="Daum C."/>
            <person name="Barry K."/>
            <person name="Grigoriev I.V."/>
            <person name="Favel A."/>
            <person name="Rosso M.N."/>
            <person name="Martin F."/>
        </authorList>
    </citation>
    <scope>NUCLEOTIDE SEQUENCE [LARGE SCALE GENOMIC DNA]</scope>
    <source>
        <strain evidence="1 2">CIRM-BRFM 2984</strain>
    </source>
</reference>
<gene>
    <name evidence="1" type="ORF">R3P38DRAFT_3195820</name>
</gene>
<dbReference type="EMBL" id="JAWWNJ010000037">
    <property type="protein sequence ID" value="KAK7022433.1"/>
    <property type="molecule type" value="Genomic_DNA"/>
</dbReference>
<sequence>MLAFTLSQYSSLFRLLRSPAVAHAPALRLDVNTSDISSRRLTLRNDLPVGNGCARGTDECVCLMRREFGRHRRRQQAAALRRSHRAHRAGMCFFFVFISLSSSCRCAAPSNNATIVLPSLCPRDTSALASSSRRVVSLFSIFFCLLCVSAFRLSLRPPPHSGFPSNHHPITLGVDDGAPSGSVDTFSRVHDGDHDVHVETRLTVNGAGCGKEDGAELASRLCPPPYTGTRARTALRRTQSALASSSGIP</sequence>
<keyword evidence="2" id="KW-1185">Reference proteome</keyword>
<protein>
    <submittedName>
        <fullName evidence="1">Uncharacterized protein</fullName>
    </submittedName>
</protein>
<evidence type="ECO:0000313" key="1">
    <source>
        <dbReference type="EMBL" id="KAK7022433.1"/>
    </source>
</evidence>
<accession>A0AAW0B8T4</accession>
<comment type="caution">
    <text evidence="1">The sequence shown here is derived from an EMBL/GenBank/DDBJ whole genome shotgun (WGS) entry which is preliminary data.</text>
</comment>
<dbReference type="AlphaFoldDB" id="A0AAW0B8T4"/>
<organism evidence="1 2">
    <name type="scientific">Favolaschia claudopus</name>
    <dbReference type="NCBI Taxonomy" id="2862362"/>
    <lineage>
        <taxon>Eukaryota</taxon>
        <taxon>Fungi</taxon>
        <taxon>Dikarya</taxon>
        <taxon>Basidiomycota</taxon>
        <taxon>Agaricomycotina</taxon>
        <taxon>Agaricomycetes</taxon>
        <taxon>Agaricomycetidae</taxon>
        <taxon>Agaricales</taxon>
        <taxon>Marasmiineae</taxon>
        <taxon>Mycenaceae</taxon>
        <taxon>Favolaschia</taxon>
    </lineage>
</organism>
<proteinExistence type="predicted"/>